<dbReference type="FunFam" id="3.90.230.10:FF:000007">
    <property type="entry name" value="Xaa-Pro aminopeptidase P"/>
    <property type="match status" value="1"/>
</dbReference>
<dbReference type="SUPFAM" id="SSF53092">
    <property type="entry name" value="Creatinase/prolidase N-terminal domain"/>
    <property type="match status" value="1"/>
</dbReference>
<dbReference type="InterPro" id="IPR000994">
    <property type="entry name" value="Pept_M24"/>
</dbReference>
<keyword evidence="1" id="KW-0479">Metal-binding</keyword>
<organism evidence="7">
    <name type="scientific">bioreactor metagenome</name>
    <dbReference type="NCBI Taxonomy" id="1076179"/>
    <lineage>
        <taxon>unclassified sequences</taxon>
        <taxon>metagenomes</taxon>
        <taxon>ecological metagenomes</taxon>
    </lineage>
</organism>
<evidence type="ECO:0000313" key="7">
    <source>
        <dbReference type="EMBL" id="MPM16593.1"/>
    </source>
</evidence>
<feature type="domain" description="Peptidase M24 C-terminal" evidence="6">
    <location>
        <begin position="537"/>
        <end position="597"/>
    </location>
</feature>
<dbReference type="Pfam" id="PF01321">
    <property type="entry name" value="Creatinase_N"/>
    <property type="match status" value="1"/>
</dbReference>
<evidence type="ECO:0000259" key="4">
    <source>
        <dbReference type="Pfam" id="PF00557"/>
    </source>
</evidence>
<dbReference type="GO" id="GO:0016787">
    <property type="term" value="F:hydrolase activity"/>
    <property type="evidence" value="ECO:0007669"/>
    <property type="project" value="UniProtKB-KW"/>
</dbReference>
<keyword evidence="2" id="KW-0378">Hydrolase</keyword>
<gene>
    <name evidence="7" type="ORF">SDC9_62974</name>
</gene>
<dbReference type="InterPro" id="IPR032416">
    <property type="entry name" value="Peptidase_M24_C"/>
</dbReference>
<dbReference type="SUPFAM" id="SSF55920">
    <property type="entry name" value="Creatinase/aminopeptidase"/>
    <property type="match status" value="1"/>
</dbReference>
<proteinExistence type="predicted"/>
<dbReference type="PANTHER" id="PTHR43763">
    <property type="entry name" value="XAA-PRO AMINOPEPTIDASE 1"/>
    <property type="match status" value="1"/>
</dbReference>
<dbReference type="Gene3D" id="3.40.350.10">
    <property type="entry name" value="Creatinase/prolidase N-terminal domain"/>
    <property type="match status" value="2"/>
</dbReference>
<dbReference type="InterPro" id="IPR050422">
    <property type="entry name" value="X-Pro_aminopeptidase_P"/>
</dbReference>
<feature type="domain" description="Peptidase M24" evidence="4">
    <location>
        <begin position="317"/>
        <end position="527"/>
    </location>
</feature>
<evidence type="ECO:0000256" key="2">
    <source>
        <dbReference type="ARBA" id="ARBA00022801"/>
    </source>
</evidence>
<dbReference type="PANTHER" id="PTHR43763:SF6">
    <property type="entry name" value="XAA-PRO AMINOPEPTIDASE 1"/>
    <property type="match status" value="1"/>
</dbReference>
<reference evidence="7" key="1">
    <citation type="submission" date="2019-08" db="EMBL/GenBank/DDBJ databases">
        <authorList>
            <person name="Kucharzyk K."/>
            <person name="Murdoch R.W."/>
            <person name="Higgins S."/>
            <person name="Loffler F."/>
        </authorList>
    </citation>
    <scope>NUCLEOTIDE SEQUENCE</scope>
</reference>
<evidence type="ECO:0008006" key="8">
    <source>
        <dbReference type="Google" id="ProtNLM"/>
    </source>
</evidence>
<dbReference type="InterPro" id="IPR036005">
    <property type="entry name" value="Creatinase/aminopeptidase-like"/>
</dbReference>
<dbReference type="GO" id="GO:0046872">
    <property type="term" value="F:metal ion binding"/>
    <property type="evidence" value="ECO:0007669"/>
    <property type="project" value="UniProtKB-KW"/>
</dbReference>
<dbReference type="Gene3D" id="3.90.230.10">
    <property type="entry name" value="Creatinase/methionine aminopeptidase superfamily"/>
    <property type="match status" value="1"/>
</dbReference>
<dbReference type="InterPro" id="IPR029149">
    <property type="entry name" value="Creatin/AminoP/Spt16_N"/>
</dbReference>
<dbReference type="Pfam" id="PF16188">
    <property type="entry name" value="Peptidase_M24_C"/>
    <property type="match status" value="1"/>
</dbReference>
<keyword evidence="3" id="KW-0464">Manganese</keyword>
<sequence length="599" mass="66216">MKNTQEKLSQFRNYMAGAGFDAFVIPSNDPHFGEYVQDYYKCREWLSGFSGSAGTLVVTLFQAALWTDSRYFLQAARELDGSGIELMKMKESGTPTIPEWLLSVLQPGSIVGADESLIPVSEYNGLVDSISPLVLTLTGDPFSVVWTDRPPIFSSLARTVNYNVSGEASASKLNRACETLGLDGDFYYLLSSCDDISWLCNLRGADVPYNPLLYSYLLFGRGKAELFVSGNSADSTVQETLSWEGISIREYSQINSYLKNLDPAVPVVMPYGKTSMRMFNSLKINRGAANIMDDTTPGGVAGSLKAVKNPIEIDGFRKAMVNDGVAWVRFIMELEKRLANTSARPYEHELSELLIKKRSENPDYLGESFAPIVAFGPNGAQPHYSPSSANPCMLGLRGFLLIDTGAHYPYGTTDTTRTFFLGEPNREECLDYTAVLKGMISLSMVLFPPGTRGASLDILARGEVYKRGKRYMHGTGHGVGHNLCVHEGPQSIRMEENPVTFRLGMVTSNEPAIYQEGEYGIRIENLLCCGLSDNVAGFYCFETLTLIPVDTKAVDVAFLGEECTKWLNGYHRRVYETLAPQLNHEEKVWLSEKTSEIGG</sequence>
<evidence type="ECO:0000256" key="1">
    <source>
        <dbReference type="ARBA" id="ARBA00022723"/>
    </source>
</evidence>
<dbReference type="Pfam" id="PF00557">
    <property type="entry name" value="Peptidase_M24"/>
    <property type="match status" value="1"/>
</dbReference>
<comment type="caution">
    <text evidence="7">The sequence shown here is derived from an EMBL/GenBank/DDBJ whole genome shotgun (WGS) entry which is preliminary data.</text>
</comment>
<dbReference type="AlphaFoldDB" id="A0A644XQR3"/>
<feature type="domain" description="Creatinase N-terminal" evidence="5">
    <location>
        <begin position="8"/>
        <end position="128"/>
    </location>
</feature>
<dbReference type="InterPro" id="IPR000587">
    <property type="entry name" value="Creatinase_N"/>
</dbReference>
<protein>
    <recommendedName>
        <fullName evidence="8">Xaa-Pro aminopeptidase</fullName>
    </recommendedName>
</protein>
<dbReference type="GO" id="GO:0005737">
    <property type="term" value="C:cytoplasm"/>
    <property type="evidence" value="ECO:0007669"/>
    <property type="project" value="UniProtKB-ARBA"/>
</dbReference>
<name>A0A644XQR3_9ZZZZ</name>
<evidence type="ECO:0000259" key="5">
    <source>
        <dbReference type="Pfam" id="PF01321"/>
    </source>
</evidence>
<evidence type="ECO:0000259" key="6">
    <source>
        <dbReference type="Pfam" id="PF16188"/>
    </source>
</evidence>
<accession>A0A644XQR3</accession>
<evidence type="ECO:0000256" key="3">
    <source>
        <dbReference type="ARBA" id="ARBA00023211"/>
    </source>
</evidence>
<dbReference type="Pfam" id="PF16189">
    <property type="entry name" value="Creatinase_N_2"/>
    <property type="match status" value="1"/>
</dbReference>
<dbReference type="EMBL" id="VSSQ01002641">
    <property type="protein sequence ID" value="MPM16593.1"/>
    <property type="molecule type" value="Genomic_DNA"/>
</dbReference>